<dbReference type="EMBL" id="CAJOAY010013264">
    <property type="protein sequence ID" value="CAF4263257.1"/>
    <property type="molecule type" value="Genomic_DNA"/>
</dbReference>
<keyword evidence="1" id="KW-1133">Transmembrane helix</keyword>
<protein>
    <submittedName>
        <fullName evidence="2">Uncharacterized protein</fullName>
    </submittedName>
</protein>
<dbReference type="AlphaFoldDB" id="A0A820FJQ0"/>
<evidence type="ECO:0000313" key="3">
    <source>
        <dbReference type="Proteomes" id="UP000663881"/>
    </source>
</evidence>
<gene>
    <name evidence="2" type="ORF">OKA104_LOCUS44248</name>
</gene>
<organism evidence="2 3">
    <name type="scientific">Adineta steineri</name>
    <dbReference type="NCBI Taxonomy" id="433720"/>
    <lineage>
        <taxon>Eukaryota</taxon>
        <taxon>Metazoa</taxon>
        <taxon>Spiralia</taxon>
        <taxon>Gnathifera</taxon>
        <taxon>Rotifera</taxon>
        <taxon>Eurotatoria</taxon>
        <taxon>Bdelloidea</taxon>
        <taxon>Adinetida</taxon>
        <taxon>Adinetidae</taxon>
        <taxon>Adineta</taxon>
    </lineage>
</organism>
<feature type="non-terminal residue" evidence="2">
    <location>
        <position position="85"/>
    </location>
</feature>
<accession>A0A820FJQ0</accession>
<evidence type="ECO:0000256" key="1">
    <source>
        <dbReference type="SAM" id="Phobius"/>
    </source>
</evidence>
<name>A0A820FJQ0_9BILA</name>
<dbReference type="Proteomes" id="UP000663881">
    <property type="component" value="Unassembled WGS sequence"/>
</dbReference>
<evidence type="ECO:0000313" key="2">
    <source>
        <dbReference type="EMBL" id="CAF4263257.1"/>
    </source>
</evidence>
<keyword evidence="1" id="KW-0472">Membrane</keyword>
<comment type="caution">
    <text evidence="2">The sequence shown here is derived from an EMBL/GenBank/DDBJ whole genome shotgun (WGS) entry which is preliminary data.</text>
</comment>
<keyword evidence="1" id="KW-0812">Transmembrane</keyword>
<sequence>MTLVNHFISLVGSSPYNFSIFIISPVLIFAVTNAIACATLQASVGDQLFAKTFEHILNQSNIINYPNGTVWNPLHSCQSWFQNYR</sequence>
<proteinExistence type="predicted"/>
<reference evidence="2" key="1">
    <citation type="submission" date="2021-02" db="EMBL/GenBank/DDBJ databases">
        <authorList>
            <person name="Nowell W R."/>
        </authorList>
    </citation>
    <scope>NUCLEOTIDE SEQUENCE</scope>
</reference>
<feature type="transmembrane region" description="Helical" evidence="1">
    <location>
        <begin position="20"/>
        <end position="40"/>
    </location>
</feature>